<proteinExistence type="inferred from homology"/>
<evidence type="ECO:0000259" key="11">
    <source>
        <dbReference type="PROSITE" id="PS00486"/>
    </source>
</evidence>
<evidence type="ECO:0000256" key="10">
    <source>
        <dbReference type="RuleBase" id="RU003756"/>
    </source>
</evidence>
<dbReference type="SMART" id="SM00534">
    <property type="entry name" value="MUTSac"/>
    <property type="match status" value="1"/>
</dbReference>
<comment type="function">
    <text evidence="8 9">This protein is involved in the repair of mismatches in DNA. It is possible that it carries out the mismatch recognition step. This protein has a weak ATPase activity.</text>
</comment>
<dbReference type="InterPro" id="IPR007861">
    <property type="entry name" value="DNA_mismatch_repair_MutS_clamp"/>
</dbReference>
<dbReference type="SMART" id="SM00533">
    <property type="entry name" value="MUTSd"/>
    <property type="match status" value="1"/>
</dbReference>
<dbReference type="RefSeq" id="WP_274494339.1">
    <property type="nucleotide sequence ID" value="NZ_CP118166.1"/>
</dbReference>
<evidence type="ECO:0000256" key="6">
    <source>
        <dbReference type="ARBA" id="ARBA00023125"/>
    </source>
</evidence>
<dbReference type="NCBIfam" id="TIGR01070">
    <property type="entry name" value="mutS1"/>
    <property type="match status" value="1"/>
</dbReference>
<dbReference type="SUPFAM" id="SSF53150">
    <property type="entry name" value="DNA repair protein MutS, domain II"/>
    <property type="match status" value="1"/>
</dbReference>
<dbReference type="Proteomes" id="UP001214043">
    <property type="component" value="Chromosome"/>
</dbReference>
<evidence type="ECO:0000256" key="7">
    <source>
        <dbReference type="ARBA" id="ARBA00023204"/>
    </source>
</evidence>
<dbReference type="GO" id="GO:0006298">
    <property type="term" value="P:mismatch repair"/>
    <property type="evidence" value="ECO:0007669"/>
    <property type="project" value="UniProtKB-UniRule"/>
</dbReference>
<dbReference type="InterPro" id="IPR017261">
    <property type="entry name" value="DNA_mismatch_repair_MutS/MSH"/>
</dbReference>
<dbReference type="GO" id="GO:0005829">
    <property type="term" value="C:cytosol"/>
    <property type="evidence" value="ECO:0007669"/>
    <property type="project" value="TreeGrafter"/>
</dbReference>
<dbReference type="InterPro" id="IPR000432">
    <property type="entry name" value="DNA_mismatch_repair_MutS_C"/>
</dbReference>
<evidence type="ECO:0000256" key="4">
    <source>
        <dbReference type="ARBA" id="ARBA00022763"/>
    </source>
</evidence>
<dbReference type="AlphaFoldDB" id="A0AAE9ZGB5"/>
<keyword evidence="5 9" id="KW-0067">ATP-binding</keyword>
<dbReference type="CDD" id="cd03284">
    <property type="entry name" value="ABC_MutS1"/>
    <property type="match status" value="1"/>
</dbReference>
<dbReference type="PANTHER" id="PTHR11361:SF34">
    <property type="entry name" value="DNA MISMATCH REPAIR PROTEIN MSH1, MITOCHONDRIAL"/>
    <property type="match status" value="1"/>
</dbReference>
<dbReference type="SUPFAM" id="SSF48334">
    <property type="entry name" value="DNA repair protein MutS, domain III"/>
    <property type="match status" value="1"/>
</dbReference>
<evidence type="ECO:0000256" key="3">
    <source>
        <dbReference type="ARBA" id="ARBA00022741"/>
    </source>
</evidence>
<dbReference type="SUPFAM" id="SSF55271">
    <property type="entry name" value="DNA repair protein MutS, domain I"/>
    <property type="match status" value="1"/>
</dbReference>
<sequence length="896" mass="97353">MLDKPKKKQQAAPKTQPTPMMVQYLTIKEEAGDALLFYRMGDFYELFFDDAVAAAGALDIALTKRGQHSGADIPMCGVPFHAYESYLAKLIRSGFKVAICEQMESPDEAKKRGSKSVVRREIIRIVTPGTIVEDSLLDARSNNYLAALAILRGGEEAALACVDISTGELSVRETGMDRLVADLASVSPKELVLPELPEDDPWRAKIFDRSSDITITPQAAQYFDSTAGQRRILETFNVASLDGFGDFSRAECGALGALLNYVMLTQAGRTPSLSPPRSASIDDAMVIDAATRSSLEILQTQSGARKGSLLWAVDCTVTGPGARLLASRLSAPLVNSNAIKERHDAVGFFEHSHDLCQRVREILTETPDAARAVSRLAMDRGGPRDLAAIRDTLMKARELAKVISHVDPTPPSKITHALEVMEDKKGESFSALIDMLRSALSDTLPMLARDGGFVAKDYDPGLDSVRMLRDESKRVIAGLEAKYREQTNVKALKIRHNNVLGYFVETPPSHGDKLLASPQDETFIHRQTLASAVRFTTTELADLDAKITRARDEALAREIEIFSNLRSMTLAHREAILAAAGSVAEIDLTASGAVLAREQNFVRPTVDNSHAFEIEGGRHPVVEKAGSERFIANDCRLGDADEPQLWLVTGPNMAGKSTFLRQNALIAILAQAGLYVPAVSARIGVVDRVFSRVGASDDLAGGRSTFMVEMVETAAILNQATDRSLVVLDEIGRGTSTFDGMSIAWAAVEHLHDVNRCRGLFATHYHELTALAEKLSRLSNVSMKVREWNGDVVFLHEVGAGPADRSYGVAVARLAGLPPSAVSRAEAVLEMLEERRKDAGGLVDLPLFAAAEPVKEKAPSDNETMIDALNALNLDSMSPKEALDALYRLKSKLDQL</sequence>
<dbReference type="Gene3D" id="3.40.50.300">
    <property type="entry name" value="P-loop containing nucleotide triphosphate hydrolases"/>
    <property type="match status" value="1"/>
</dbReference>
<dbReference type="InterPro" id="IPR007860">
    <property type="entry name" value="DNA_mmatch_repair_MutS_con_dom"/>
</dbReference>
<evidence type="ECO:0000256" key="9">
    <source>
        <dbReference type="HAMAP-Rule" id="MF_00096"/>
    </source>
</evidence>
<reference evidence="12" key="1">
    <citation type="submission" date="2023-02" db="EMBL/GenBank/DDBJ databases">
        <title>Genome sequence of Hyphococcus flavus.</title>
        <authorList>
            <person name="Rong J.-C."/>
            <person name="Zhao Q."/>
            <person name="Yi M."/>
            <person name="Wu J.-Y."/>
        </authorList>
    </citation>
    <scope>NUCLEOTIDE SEQUENCE</scope>
    <source>
        <strain evidence="12">MCCC 1K03223</strain>
    </source>
</reference>
<dbReference type="Gene3D" id="3.40.1170.10">
    <property type="entry name" value="DNA repair protein MutS, domain I"/>
    <property type="match status" value="1"/>
</dbReference>
<keyword evidence="6 9" id="KW-0238">DNA-binding</keyword>
<dbReference type="InterPro" id="IPR005748">
    <property type="entry name" value="DNA_mismatch_repair_MutS"/>
</dbReference>
<dbReference type="Gene3D" id="3.30.420.110">
    <property type="entry name" value="MutS, connector domain"/>
    <property type="match status" value="1"/>
</dbReference>
<dbReference type="HAMAP" id="MF_00096">
    <property type="entry name" value="MutS"/>
    <property type="match status" value="1"/>
</dbReference>
<evidence type="ECO:0000313" key="13">
    <source>
        <dbReference type="Proteomes" id="UP001214043"/>
    </source>
</evidence>
<keyword evidence="7 9" id="KW-0234">DNA repair</keyword>
<feature type="binding site" evidence="9">
    <location>
        <begin position="650"/>
        <end position="657"/>
    </location>
    <ligand>
        <name>ATP</name>
        <dbReference type="ChEBI" id="CHEBI:30616"/>
    </ligand>
</feature>
<evidence type="ECO:0000256" key="5">
    <source>
        <dbReference type="ARBA" id="ARBA00022840"/>
    </source>
</evidence>
<dbReference type="InterPro" id="IPR007696">
    <property type="entry name" value="DNA_mismatch_repair_MutS_core"/>
</dbReference>
<evidence type="ECO:0000313" key="12">
    <source>
        <dbReference type="EMBL" id="WDI32418.1"/>
    </source>
</evidence>
<accession>A0AAE9ZGB5</accession>
<dbReference type="Pfam" id="PF05190">
    <property type="entry name" value="MutS_IV"/>
    <property type="match status" value="1"/>
</dbReference>
<keyword evidence="13" id="KW-1185">Reference proteome</keyword>
<dbReference type="NCBIfam" id="NF003810">
    <property type="entry name" value="PRK05399.1"/>
    <property type="match status" value="1"/>
</dbReference>
<name>A0AAE9ZGB5_9PROT</name>
<evidence type="ECO:0000256" key="2">
    <source>
        <dbReference type="ARBA" id="ARBA00021982"/>
    </source>
</evidence>
<dbReference type="GO" id="GO:0003684">
    <property type="term" value="F:damaged DNA binding"/>
    <property type="evidence" value="ECO:0007669"/>
    <property type="project" value="UniProtKB-UniRule"/>
</dbReference>
<dbReference type="InterPro" id="IPR007695">
    <property type="entry name" value="DNA_mismatch_repair_MutS-lik_N"/>
</dbReference>
<gene>
    <name evidence="9 12" type="primary">mutS</name>
    <name evidence="12" type="ORF">PUV54_04320</name>
</gene>
<dbReference type="InterPro" id="IPR045076">
    <property type="entry name" value="MutS"/>
</dbReference>
<keyword evidence="4 9" id="KW-0227">DNA damage</keyword>
<dbReference type="Pfam" id="PF00488">
    <property type="entry name" value="MutS_V"/>
    <property type="match status" value="1"/>
</dbReference>
<organism evidence="12 13">
    <name type="scientific">Hyphococcus flavus</name>
    <dbReference type="NCBI Taxonomy" id="1866326"/>
    <lineage>
        <taxon>Bacteria</taxon>
        <taxon>Pseudomonadati</taxon>
        <taxon>Pseudomonadota</taxon>
        <taxon>Alphaproteobacteria</taxon>
        <taxon>Parvularculales</taxon>
        <taxon>Parvularculaceae</taxon>
        <taxon>Hyphococcus</taxon>
    </lineage>
</organism>
<evidence type="ECO:0000256" key="8">
    <source>
        <dbReference type="ARBA" id="ARBA00024647"/>
    </source>
</evidence>
<dbReference type="GO" id="GO:0140664">
    <property type="term" value="F:ATP-dependent DNA damage sensor activity"/>
    <property type="evidence" value="ECO:0007669"/>
    <property type="project" value="InterPro"/>
</dbReference>
<dbReference type="Pfam" id="PF05188">
    <property type="entry name" value="MutS_II"/>
    <property type="match status" value="1"/>
</dbReference>
<dbReference type="SUPFAM" id="SSF52540">
    <property type="entry name" value="P-loop containing nucleoside triphosphate hydrolases"/>
    <property type="match status" value="1"/>
</dbReference>
<dbReference type="FunFam" id="3.40.1170.10:FF:000001">
    <property type="entry name" value="DNA mismatch repair protein MutS"/>
    <property type="match status" value="1"/>
</dbReference>
<dbReference type="PIRSF" id="PIRSF037677">
    <property type="entry name" value="DNA_mis_repair_Msh6"/>
    <property type="match status" value="1"/>
</dbReference>
<dbReference type="Pfam" id="PF01624">
    <property type="entry name" value="MutS_I"/>
    <property type="match status" value="1"/>
</dbReference>
<dbReference type="Pfam" id="PF05192">
    <property type="entry name" value="MutS_III"/>
    <property type="match status" value="1"/>
</dbReference>
<dbReference type="Gene3D" id="6.10.140.430">
    <property type="match status" value="1"/>
</dbReference>
<dbReference type="PROSITE" id="PS00486">
    <property type="entry name" value="DNA_MISMATCH_REPAIR_2"/>
    <property type="match status" value="1"/>
</dbReference>
<protein>
    <recommendedName>
        <fullName evidence="2 9">DNA mismatch repair protein MutS</fullName>
    </recommendedName>
</protein>
<dbReference type="PANTHER" id="PTHR11361">
    <property type="entry name" value="DNA MISMATCH REPAIR PROTEIN MUTS FAMILY MEMBER"/>
    <property type="match status" value="1"/>
</dbReference>
<dbReference type="KEGG" id="hfl:PUV54_04320"/>
<dbReference type="InterPro" id="IPR036678">
    <property type="entry name" value="MutS_con_dom_sf"/>
</dbReference>
<dbReference type="InterPro" id="IPR036187">
    <property type="entry name" value="DNA_mismatch_repair_MutS_sf"/>
</dbReference>
<evidence type="ECO:0000256" key="1">
    <source>
        <dbReference type="ARBA" id="ARBA00006271"/>
    </source>
</evidence>
<dbReference type="GO" id="GO:0005524">
    <property type="term" value="F:ATP binding"/>
    <property type="evidence" value="ECO:0007669"/>
    <property type="project" value="UniProtKB-UniRule"/>
</dbReference>
<dbReference type="InterPro" id="IPR016151">
    <property type="entry name" value="DNA_mismatch_repair_MutS_N"/>
</dbReference>
<keyword evidence="3 9" id="KW-0547">Nucleotide-binding</keyword>
<feature type="domain" description="DNA mismatch repair proteins mutS family" evidence="11">
    <location>
        <begin position="724"/>
        <end position="740"/>
    </location>
</feature>
<dbReference type="GO" id="GO:0030983">
    <property type="term" value="F:mismatched DNA binding"/>
    <property type="evidence" value="ECO:0007669"/>
    <property type="project" value="InterPro"/>
</dbReference>
<dbReference type="InterPro" id="IPR027417">
    <property type="entry name" value="P-loop_NTPase"/>
</dbReference>
<comment type="similarity">
    <text evidence="1 9 10">Belongs to the DNA mismatch repair MutS family.</text>
</comment>
<dbReference type="Gene3D" id="1.10.1420.10">
    <property type="match status" value="2"/>
</dbReference>
<dbReference type="EMBL" id="CP118166">
    <property type="protein sequence ID" value="WDI32418.1"/>
    <property type="molecule type" value="Genomic_DNA"/>
</dbReference>